<dbReference type="Gene3D" id="3.30.450.330">
    <property type="match status" value="1"/>
</dbReference>
<evidence type="ECO:0000313" key="6">
    <source>
        <dbReference type="EMBL" id="TCP70431.1"/>
    </source>
</evidence>
<comment type="subcellular location">
    <subcellularLocation>
        <location evidence="1">Membrane</location>
    </subcellularLocation>
</comment>
<dbReference type="SMART" id="SM00740">
    <property type="entry name" value="PASTA"/>
    <property type="match status" value="1"/>
</dbReference>
<dbReference type="Pfam" id="PF03793">
    <property type="entry name" value="PASTA"/>
    <property type="match status" value="1"/>
</dbReference>
<keyword evidence="7" id="KW-1185">Reference proteome</keyword>
<evidence type="ECO:0000256" key="2">
    <source>
        <dbReference type="ARBA" id="ARBA00007171"/>
    </source>
</evidence>
<evidence type="ECO:0000259" key="5">
    <source>
        <dbReference type="PROSITE" id="PS51178"/>
    </source>
</evidence>
<dbReference type="PROSITE" id="PS51178">
    <property type="entry name" value="PASTA"/>
    <property type="match status" value="1"/>
</dbReference>
<evidence type="ECO:0000256" key="1">
    <source>
        <dbReference type="ARBA" id="ARBA00004370"/>
    </source>
</evidence>
<feature type="domain" description="PASTA" evidence="5">
    <location>
        <begin position="579"/>
        <end position="637"/>
    </location>
</feature>
<feature type="transmembrane region" description="Helical" evidence="4">
    <location>
        <begin position="12"/>
        <end position="32"/>
    </location>
</feature>
<dbReference type="InterPro" id="IPR005311">
    <property type="entry name" value="PBP_dimer"/>
</dbReference>
<dbReference type="Proteomes" id="UP000294746">
    <property type="component" value="Unassembled WGS sequence"/>
</dbReference>
<dbReference type="SUPFAM" id="SSF54184">
    <property type="entry name" value="Penicillin-binding protein 2x (pbp-2x), c-terminal domain"/>
    <property type="match status" value="1"/>
</dbReference>
<dbReference type="NCBIfam" id="TIGR02214">
    <property type="entry name" value="spoVD_pbp"/>
    <property type="match status" value="1"/>
</dbReference>
<dbReference type="InterPro" id="IPR012338">
    <property type="entry name" value="Beta-lactam/transpept-like"/>
</dbReference>
<dbReference type="PANTHER" id="PTHR30627">
    <property type="entry name" value="PEPTIDOGLYCAN D,D-TRANSPEPTIDASE"/>
    <property type="match status" value="1"/>
</dbReference>
<dbReference type="SUPFAM" id="SSF56519">
    <property type="entry name" value="Penicillin binding protein dimerisation domain"/>
    <property type="match status" value="1"/>
</dbReference>
<proteinExistence type="inferred from homology"/>
<dbReference type="InterPro" id="IPR050515">
    <property type="entry name" value="Beta-lactam/transpept"/>
</dbReference>
<comment type="caution">
    <text evidence="6">The sequence shown here is derived from an EMBL/GenBank/DDBJ whole genome shotgun (WGS) entry which is preliminary data.</text>
</comment>
<keyword evidence="4" id="KW-0812">Transmembrane</keyword>
<dbReference type="GO" id="GO:0071555">
    <property type="term" value="P:cell wall organization"/>
    <property type="evidence" value="ECO:0007669"/>
    <property type="project" value="TreeGrafter"/>
</dbReference>
<reference evidence="6 7" key="1">
    <citation type="submission" date="2019-03" db="EMBL/GenBank/DDBJ databases">
        <title>Genomic Encyclopedia of Type Strains, Phase IV (KMG-IV): sequencing the most valuable type-strain genomes for metagenomic binning, comparative biology and taxonomic classification.</title>
        <authorList>
            <person name="Goeker M."/>
        </authorList>
    </citation>
    <scope>NUCLEOTIDE SEQUENCE [LARGE SCALE GENOMIC DNA]</scope>
    <source>
        <strain evidence="6 7">DSM 46831</strain>
    </source>
</reference>
<dbReference type="Pfam" id="PF00905">
    <property type="entry name" value="Transpeptidase"/>
    <property type="match status" value="1"/>
</dbReference>
<evidence type="ECO:0000313" key="7">
    <source>
        <dbReference type="Proteomes" id="UP000294746"/>
    </source>
</evidence>
<dbReference type="InterPro" id="IPR036138">
    <property type="entry name" value="PBP_dimer_sf"/>
</dbReference>
<dbReference type="Gene3D" id="3.30.10.20">
    <property type="match status" value="1"/>
</dbReference>
<dbReference type="EMBL" id="SLXV01000002">
    <property type="protein sequence ID" value="TCP70431.1"/>
    <property type="molecule type" value="Genomic_DNA"/>
</dbReference>
<dbReference type="Gene3D" id="3.40.710.10">
    <property type="entry name" value="DD-peptidase/beta-lactamase superfamily"/>
    <property type="match status" value="1"/>
</dbReference>
<dbReference type="InterPro" id="IPR001460">
    <property type="entry name" value="PCN-bd_Tpept"/>
</dbReference>
<dbReference type="PANTHER" id="PTHR30627:SF1">
    <property type="entry name" value="PEPTIDOGLYCAN D,D-TRANSPEPTIDASE FTSI"/>
    <property type="match status" value="1"/>
</dbReference>
<name>A0A4V2SYH6_9BACL</name>
<dbReference type="InterPro" id="IPR011927">
    <property type="entry name" value="SpoVD_pbp"/>
</dbReference>
<sequence>MRAIQSIVKKRLFVVLIIAVLVMFTLIGRLSYVQLAQGEWWAQKAEELGSRDADFLAKRGMILDRDGKKIAYNISTPSVLLFPAMIKDKAGTAKKLAEVLGGDEKKILEFVSKKESKVWLKGVGQKIPEGKAKILQGMQLPGVLITEDSKRYYPYGTMAAHMLGFTGGDNQGLAGLELIYDKQLSGQKGYISFASNAKGERMPDSKEEFIAPKPGKDLRLTLDLDVQSIIERELDQAMAQYKPESVLAIAMDPNNGEILGMSSKPSFRPDEYQTTDSLIYNRNLPIWKTYEPGSTFKIITLAAALEEKKVNLTESFHDPGYVMVSGARLRCWKKGGHGHESFLEVVENSCNPGFVELGNRLGKNKLLDYINRFGFGKKTGIDLNGEAKGILFKPERMGPVEQATTAFGQGVSVTPIQQVRAVSAAVNGGKMVVPHVMREWVDPDSGKVLEAYQPKVESTVISEATSKMVRESLESVVAKGTGRKAFVDGYRVGGKTGTAQKVGPNGGYLPNNHIVSFIGFAPADDPKIVVYVAVDNPQGIQFGGVVAAPIVGNIIGDSLRHMGVPKRKNQIPPEDTPLTTPIVETPDLIGQELDKIRNSLFDFPLKTVGKGNVVIDQIPAPGERVKKGSSIQLYLGDKTEIGD</sequence>
<organism evidence="6 7">
    <name type="scientific">Baia soyae</name>
    <dbReference type="NCBI Taxonomy" id="1544746"/>
    <lineage>
        <taxon>Bacteria</taxon>
        <taxon>Bacillati</taxon>
        <taxon>Bacillota</taxon>
        <taxon>Bacilli</taxon>
        <taxon>Bacillales</taxon>
        <taxon>Thermoactinomycetaceae</taxon>
        <taxon>Baia</taxon>
    </lineage>
</organism>
<gene>
    <name evidence="6" type="ORF">EDD57_10273</name>
</gene>
<dbReference type="RefSeq" id="WP_131847535.1">
    <property type="nucleotide sequence ID" value="NZ_SLXV01000002.1"/>
</dbReference>
<evidence type="ECO:0000256" key="3">
    <source>
        <dbReference type="ARBA" id="ARBA00023136"/>
    </source>
</evidence>
<dbReference type="GO" id="GO:0008658">
    <property type="term" value="F:penicillin binding"/>
    <property type="evidence" value="ECO:0007669"/>
    <property type="project" value="InterPro"/>
</dbReference>
<dbReference type="OrthoDB" id="9804124at2"/>
<keyword evidence="4" id="KW-1133">Transmembrane helix</keyword>
<dbReference type="Pfam" id="PF03717">
    <property type="entry name" value="PBP_dimer"/>
    <property type="match status" value="1"/>
</dbReference>
<evidence type="ECO:0000256" key="4">
    <source>
        <dbReference type="SAM" id="Phobius"/>
    </source>
</evidence>
<dbReference type="InterPro" id="IPR005543">
    <property type="entry name" value="PASTA_dom"/>
</dbReference>
<dbReference type="SUPFAM" id="SSF56601">
    <property type="entry name" value="beta-lactamase/transpeptidase-like"/>
    <property type="match status" value="1"/>
</dbReference>
<comment type="similarity">
    <text evidence="2">Belongs to the transpeptidase family.</text>
</comment>
<dbReference type="AlphaFoldDB" id="A0A4V2SYH6"/>
<dbReference type="GO" id="GO:0005886">
    <property type="term" value="C:plasma membrane"/>
    <property type="evidence" value="ECO:0007669"/>
    <property type="project" value="TreeGrafter"/>
</dbReference>
<protein>
    <submittedName>
        <fullName evidence="6">Stage V sporulation protein D (Sporulation-specific penicillin-binding protein)</fullName>
    </submittedName>
</protein>
<accession>A0A4V2SYH6</accession>
<dbReference type="Gene3D" id="3.90.1310.10">
    <property type="entry name" value="Penicillin-binding protein 2a (Domain 2)"/>
    <property type="match status" value="1"/>
</dbReference>
<keyword evidence="3 4" id="KW-0472">Membrane</keyword>